<sequence>MEFIKGGNSDEAETPSSLTAIDAAEAAAHTQDQVAATMASEAVAAPKPRERAPKPPVEPQNEPQDDPLPIPRRRSVATTPFQTRLPVDLHEELRDFWKATDIPMSEVIIAGTRDKLAALKKKYGLE</sequence>
<comment type="caution">
    <text evidence="2">The sequence shown here is derived from an EMBL/GenBank/DDBJ whole genome shotgun (WGS) entry which is preliminary data.</text>
</comment>
<proteinExistence type="predicted"/>
<gene>
    <name evidence="2" type="ORF">D7S86_27115</name>
</gene>
<feature type="region of interest" description="Disordered" evidence="1">
    <location>
        <begin position="29"/>
        <end position="80"/>
    </location>
</feature>
<evidence type="ECO:0000313" key="3">
    <source>
        <dbReference type="Proteomes" id="UP000270342"/>
    </source>
</evidence>
<keyword evidence="3" id="KW-1185">Reference proteome</keyword>
<name>A0A494XAV3_9BURK</name>
<dbReference type="Proteomes" id="UP000270342">
    <property type="component" value="Unassembled WGS sequence"/>
</dbReference>
<organism evidence="2 3">
    <name type="scientific">Pararobbsia silviterrae</name>
    <dbReference type="NCBI Taxonomy" id="1792498"/>
    <lineage>
        <taxon>Bacteria</taxon>
        <taxon>Pseudomonadati</taxon>
        <taxon>Pseudomonadota</taxon>
        <taxon>Betaproteobacteria</taxon>
        <taxon>Burkholderiales</taxon>
        <taxon>Burkholderiaceae</taxon>
        <taxon>Pararobbsia</taxon>
    </lineage>
</organism>
<accession>A0A494XAV3</accession>
<reference evidence="2 3" key="1">
    <citation type="submission" date="2018-10" db="EMBL/GenBank/DDBJ databases">
        <title>Robbsia sp. DHC34, isolated from soil.</title>
        <authorList>
            <person name="Gao Z.-H."/>
            <person name="Qiu L.-H."/>
        </authorList>
    </citation>
    <scope>NUCLEOTIDE SEQUENCE [LARGE SCALE GENOMIC DNA]</scope>
    <source>
        <strain evidence="2 3">DHC34</strain>
    </source>
</reference>
<dbReference type="AlphaFoldDB" id="A0A494XAV3"/>
<dbReference type="EMBL" id="RBZU01000019">
    <property type="protein sequence ID" value="RKP44703.1"/>
    <property type="molecule type" value="Genomic_DNA"/>
</dbReference>
<evidence type="ECO:0000256" key="1">
    <source>
        <dbReference type="SAM" id="MobiDB-lite"/>
    </source>
</evidence>
<evidence type="ECO:0000313" key="2">
    <source>
        <dbReference type="EMBL" id="RKP44703.1"/>
    </source>
</evidence>
<protein>
    <submittedName>
        <fullName evidence="2">Uncharacterized protein</fullName>
    </submittedName>
</protein>
<feature type="compositionally biased region" description="Low complexity" evidence="1">
    <location>
        <begin position="29"/>
        <end position="46"/>
    </location>
</feature>